<evidence type="ECO:0000256" key="2">
    <source>
        <dbReference type="SAM" id="Phobius"/>
    </source>
</evidence>
<sequence length="96" mass="9943">MAEGSLPGGAAAGAGGGPKEGRNALQAVPPRVWVALVLLVLAVLFILQNRDATQIQVLFFSLGAPLWATLAGAVVVGVVIGFLLRPSGRKKSEKRR</sequence>
<organism evidence="3 4">
    <name type="scientific">Nocardiopsis suaedae</name>
    <dbReference type="NCBI Taxonomy" id="3018444"/>
    <lineage>
        <taxon>Bacteria</taxon>
        <taxon>Bacillati</taxon>
        <taxon>Actinomycetota</taxon>
        <taxon>Actinomycetes</taxon>
        <taxon>Streptosporangiales</taxon>
        <taxon>Nocardiopsidaceae</taxon>
        <taxon>Nocardiopsis</taxon>
    </lineage>
</organism>
<feature type="compositionally biased region" description="Gly residues" evidence="1">
    <location>
        <begin position="1"/>
        <end position="18"/>
    </location>
</feature>
<name>A0ABT4TFV2_9ACTN</name>
<protein>
    <submittedName>
        <fullName evidence="3">LapA family protein</fullName>
    </submittedName>
</protein>
<reference evidence="3" key="1">
    <citation type="submission" date="2023-01" db="EMBL/GenBank/DDBJ databases">
        <title>Draft genome sequence of Nocardiopsis sp. LSu2-4 isolated from halophytes.</title>
        <authorList>
            <person name="Duangmal K."/>
            <person name="Chantavorakit T."/>
        </authorList>
    </citation>
    <scope>NUCLEOTIDE SEQUENCE</scope>
    <source>
        <strain evidence="3">LSu2-4</strain>
    </source>
</reference>
<evidence type="ECO:0000256" key="1">
    <source>
        <dbReference type="SAM" id="MobiDB-lite"/>
    </source>
</evidence>
<evidence type="ECO:0000313" key="3">
    <source>
        <dbReference type="EMBL" id="MDA2803588.1"/>
    </source>
</evidence>
<evidence type="ECO:0000313" key="4">
    <source>
        <dbReference type="Proteomes" id="UP001165685"/>
    </source>
</evidence>
<keyword evidence="2" id="KW-1133">Transmembrane helix</keyword>
<accession>A0ABT4TFV2</accession>
<dbReference type="RefSeq" id="WP_270676079.1">
    <property type="nucleotide sequence ID" value="NZ_JAQFWP010000004.1"/>
</dbReference>
<dbReference type="Proteomes" id="UP001165685">
    <property type="component" value="Unassembled WGS sequence"/>
</dbReference>
<keyword evidence="2" id="KW-0472">Membrane</keyword>
<dbReference type="EMBL" id="JAQFWP010000004">
    <property type="protein sequence ID" value="MDA2803588.1"/>
    <property type="molecule type" value="Genomic_DNA"/>
</dbReference>
<feature type="region of interest" description="Disordered" evidence="1">
    <location>
        <begin position="1"/>
        <end position="20"/>
    </location>
</feature>
<gene>
    <name evidence="3" type="ORF">O4U47_03625</name>
</gene>
<keyword evidence="2" id="KW-0812">Transmembrane</keyword>
<comment type="caution">
    <text evidence="3">The sequence shown here is derived from an EMBL/GenBank/DDBJ whole genome shotgun (WGS) entry which is preliminary data.</text>
</comment>
<proteinExistence type="predicted"/>
<feature type="transmembrane region" description="Helical" evidence="2">
    <location>
        <begin position="28"/>
        <end position="47"/>
    </location>
</feature>
<keyword evidence="4" id="KW-1185">Reference proteome</keyword>
<feature type="transmembrane region" description="Helical" evidence="2">
    <location>
        <begin position="59"/>
        <end position="84"/>
    </location>
</feature>